<dbReference type="CDD" id="cd00093">
    <property type="entry name" value="HTH_XRE"/>
    <property type="match status" value="2"/>
</dbReference>
<dbReference type="InterPro" id="IPR001387">
    <property type="entry name" value="Cro/C1-type_HTH"/>
</dbReference>
<reference evidence="4 5" key="1">
    <citation type="submission" date="2019-01" db="EMBL/GenBank/DDBJ databases">
        <title>Spirosoma flava sp. nov., a propanil-degrading bacterium isolated from herbicide-contaminated soil.</title>
        <authorList>
            <person name="Zhang L."/>
            <person name="Jiang J.-D."/>
        </authorList>
    </citation>
    <scope>NUCLEOTIDE SEQUENCE [LARGE SCALE GENOMIC DNA]</scope>
    <source>
        <strain evidence="4 5">TY50</strain>
    </source>
</reference>
<dbReference type="SMART" id="SM00530">
    <property type="entry name" value="HTH_XRE"/>
    <property type="match status" value="2"/>
</dbReference>
<feature type="compositionally biased region" description="Basic and acidic residues" evidence="2">
    <location>
        <begin position="1"/>
        <end position="13"/>
    </location>
</feature>
<gene>
    <name evidence="4" type="ORF">EQG79_13850</name>
</gene>
<evidence type="ECO:0000313" key="4">
    <source>
        <dbReference type="EMBL" id="RYC69680.1"/>
    </source>
</evidence>
<feature type="region of interest" description="Disordered" evidence="2">
    <location>
        <begin position="1"/>
        <end position="40"/>
    </location>
</feature>
<accession>A0A4Q2UPX9</accession>
<dbReference type="AlphaFoldDB" id="A0A4Q2UPX9"/>
<dbReference type="SUPFAM" id="SSF47413">
    <property type="entry name" value="lambda repressor-like DNA-binding domains"/>
    <property type="match status" value="2"/>
</dbReference>
<dbReference type="GO" id="GO:0005829">
    <property type="term" value="C:cytosol"/>
    <property type="evidence" value="ECO:0007669"/>
    <property type="project" value="TreeGrafter"/>
</dbReference>
<evidence type="ECO:0000256" key="1">
    <source>
        <dbReference type="ARBA" id="ARBA00023125"/>
    </source>
</evidence>
<keyword evidence="1" id="KW-0238">DNA-binding</keyword>
<feature type="compositionally biased region" description="Polar residues" evidence="2">
    <location>
        <begin position="14"/>
        <end position="27"/>
    </location>
</feature>
<feature type="domain" description="HTH cro/C1-type" evidence="3">
    <location>
        <begin position="126"/>
        <end position="180"/>
    </location>
</feature>
<dbReference type="RefSeq" id="WP_129601952.1">
    <property type="nucleotide sequence ID" value="NZ_SBLB01000003.1"/>
</dbReference>
<dbReference type="Pfam" id="PF01381">
    <property type="entry name" value="HTH_3"/>
    <property type="match status" value="1"/>
</dbReference>
<dbReference type="PANTHER" id="PTHR46797:SF1">
    <property type="entry name" value="METHYLPHOSPHONATE SYNTHASE"/>
    <property type="match status" value="1"/>
</dbReference>
<organism evidence="4 5">
    <name type="scientific">Spirosoma sordidisoli</name>
    <dbReference type="NCBI Taxonomy" id="2502893"/>
    <lineage>
        <taxon>Bacteria</taxon>
        <taxon>Pseudomonadati</taxon>
        <taxon>Bacteroidota</taxon>
        <taxon>Cytophagia</taxon>
        <taxon>Cytophagales</taxon>
        <taxon>Cytophagaceae</taxon>
        <taxon>Spirosoma</taxon>
    </lineage>
</organism>
<dbReference type="Proteomes" id="UP000290407">
    <property type="component" value="Unassembled WGS sequence"/>
</dbReference>
<dbReference type="InterPro" id="IPR010982">
    <property type="entry name" value="Lambda_DNA-bd_dom_sf"/>
</dbReference>
<evidence type="ECO:0000313" key="5">
    <source>
        <dbReference type="Proteomes" id="UP000290407"/>
    </source>
</evidence>
<evidence type="ECO:0000256" key="2">
    <source>
        <dbReference type="SAM" id="MobiDB-lite"/>
    </source>
</evidence>
<dbReference type="Gene3D" id="1.10.260.40">
    <property type="entry name" value="lambda repressor-like DNA-binding domains"/>
    <property type="match status" value="2"/>
</dbReference>
<dbReference type="PANTHER" id="PTHR46797">
    <property type="entry name" value="HTH-TYPE TRANSCRIPTIONAL REGULATOR"/>
    <property type="match status" value="1"/>
</dbReference>
<keyword evidence="5" id="KW-1185">Reference proteome</keyword>
<dbReference type="GO" id="GO:0003700">
    <property type="term" value="F:DNA-binding transcription factor activity"/>
    <property type="evidence" value="ECO:0007669"/>
    <property type="project" value="TreeGrafter"/>
</dbReference>
<proteinExistence type="predicted"/>
<sequence length="187" mass="20640">MNEDLSPPHDKTTSEPADNTSQATGSETVRRYRKPASPDDRLRGTLLQNLRLKRKLDFAGFADLTGLSVDVIRQSERGAHSLTAQEIQAICVATETPVVYFFPATQPASMRVLPSGEPGMSLGAWLKEKRLLKGYSQTDAANRIGITKQAISKIERDDNQISPSHIEKYAETVGVTVQEIVERMSLD</sequence>
<name>A0A4Q2UPX9_9BACT</name>
<feature type="domain" description="HTH cro/C1-type" evidence="3">
    <location>
        <begin position="47"/>
        <end position="101"/>
    </location>
</feature>
<dbReference type="EMBL" id="SBLB01000003">
    <property type="protein sequence ID" value="RYC69680.1"/>
    <property type="molecule type" value="Genomic_DNA"/>
</dbReference>
<dbReference type="InterPro" id="IPR050807">
    <property type="entry name" value="TransReg_Diox_bact_type"/>
</dbReference>
<comment type="caution">
    <text evidence="4">The sequence shown here is derived from an EMBL/GenBank/DDBJ whole genome shotgun (WGS) entry which is preliminary data.</text>
</comment>
<evidence type="ECO:0000259" key="3">
    <source>
        <dbReference type="PROSITE" id="PS50943"/>
    </source>
</evidence>
<dbReference type="GO" id="GO:0003677">
    <property type="term" value="F:DNA binding"/>
    <property type="evidence" value="ECO:0007669"/>
    <property type="project" value="UniProtKB-KW"/>
</dbReference>
<protein>
    <submittedName>
        <fullName evidence="4">XRE family transcriptional regulator</fullName>
    </submittedName>
</protein>
<dbReference type="PROSITE" id="PS50943">
    <property type="entry name" value="HTH_CROC1"/>
    <property type="match status" value="2"/>
</dbReference>